<dbReference type="InterPro" id="IPR029098">
    <property type="entry name" value="Acetyltransf_C"/>
</dbReference>
<dbReference type="InterPro" id="IPR037157">
    <property type="entry name" value="Acetyltransf_C_sf"/>
</dbReference>
<dbReference type="Gene3D" id="2.160.10.10">
    <property type="entry name" value="Hexapeptide repeat proteins"/>
    <property type="match status" value="1"/>
</dbReference>
<dbReference type="PANTHER" id="PTHR43480:SF1">
    <property type="entry name" value="ACYL-[ACYL-CARRIER-PROTEIN]--UDP-N-ACETYLGLUCOSAMINE O-ACYLTRANSFERASE, MITOCHONDRIAL-RELATED"/>
    <property type="match status" value="1"/>
</dbReference>
<dbReference type="PIRSF" id="PIRSF000456">
    <property type="entry name" value="UDP-GlcNAc_acltr"/>
    <property type="match status" value="1"/>
</dbReference>
<keyword evidence="3 6" id="KW-0808">Transferase</keyword>
<dbReference type="NCBIfam" id="NF003657">
    <property type="entry name" value="PRK05289.1"/>
    <property type="match status" value="1"/>
</dbReference>
<comment type="caution">
    <text evidence="8">The sequence shown here is derived from an EMBL/GenBank/DDBJ whole genome shotgun (WGS) entry which is preliminary data.</text>
</comment>
<dbReference type="RefSeq" id="WP_200247426.1">
    <property type="nucleotide sequence ID" value="NZ_NRRY01000040.1"/>
</dbReference>
<accession>A0A9X0WB66</accession>
<keyword evidence="5 6" id="KW-0012">Acyltransferase</keyword>
<dbReference type="SUPFAM" id="SSF51161">
    <property type="entry name" value="Trimeric LpxA-like enzymes"/>
    <property type="match status" value="1"/>
</dbReference>
<comment type="catalytic activity">
    <reaction evidence="6">
        <text>a (3R)-hydroxyacyl-[ACP] + UDP-N-acetyl-alpha-D-glucosamine = a UDP-3-O-[(3R)-3-hydroxyacyl]-N-acetyl-alpha-D-glucosamine + holo-[ACP]</text>
        <dbReference type="Rhea" id="RHEA:67812"/>
        <dbReference type="Rhea" id="RHEA-COMP:9685"/>
        <dbReference type="Rhea" id="RHEA-COMP:9945"/>
        <dbReference type="ChEBI" id="CHEBI:57705"/>
        <dbReference type="ChEBI" id="CHEBI:64479"/>
        <dbReference type="ChEBI" id="CHEBI:78827"/>
        <dbReference type="ChEBI" id="CHEBI:173225"/>
        <dbReference type="EC" id="2.3.1.129"/>
    </reaction>
</comment>
<comment type="subcellular location">
    <subcellularLocation>
        <location evidence="6">Cytoplasm</location>
    </subcellularLocation>
</comment>
<keyword evidence="2 6" id="KW-0441">Lipid A biosynthesis</keyword>
<dbReference type="GO" id="GO:0009245">
    <property type="term" value="P:lipid A biosynthetic process"/>
    <property type="evidence" value="ECO:0007669"/>
    <property type="project" value="UniProtKB-UniRule"/>
</dbReference>
<dbReference type="GO" id="GO:0005737">
    <property type="term" value="C:cytoplasm"/>
    <property type="evidence" value="ECO:0007669"/>
    <property type="project" value="UniProtKB-SubCell"/>
</dbReference>
<dbReference type="GO" id="GO:0008780">
    <property type="term" value="F:acyl-[acyl-carrier-protein]-UDP-N-acetylglucosamine O-acyltransferase activity"/>
    <property type="evidence" value="ECO:0007669"/>
    <property type="project" value="UniProtKB-UniRule"/>
</dbReference>
<sequence>MIHPTAVVDQSAQLDLDVEVGPYAIIGADVSIGRGTRIGPHAIVRGPTVIGRDNRVFQFASVGEDPQDKKYGGEPTTLSIGDRNVVRESATIHRGTIQGYGETRIGNDNLFMAYTHVAHDCIIGDQVIMANAASLGGHVVIEDWAILGGFTIVHQFCRIGAHSFSAMGSVIGKDVPPYITIDGHPAVPRGINSEGLKRRQFSTEQISAIRRAYRLLYLSNLKLDESTRALDELAEAEPVVAAMTAFLSASARSIVR</sequence>
<evidence type="ECO:0000313" key="8">
    <source>
        <dbReference type="EMBL" id="MBK1620457.1"/>
    </source>
</evidence>
<keyword evidence="4 6" id="KW-0443">Lipid metabolism</keyword>
<reference evidence="8 9" key="1">
    <citation type="journal article" date="2020" name="Microorganisms">
        <title>Osmotic Adaptation and Compatible Solute Biosynthesis of Phototrophic Bacteria as Revealed from Genome Analyses.</title>
        <authorList>
            <person name="Imhoff J.F."/>
            <person name="Rahn T."/>
            <person name="Kunzel S."/>
            <person name="Keller A."/>
            <person name="Neulinger S.C."/>
        </authorList>
    </citation>
    <scope>NUCLEOTIDE SEQUENCE [LARGE SCALE GENOMIC DNA]</scope>
    <source>
        <strain evidence="8 9">DSM 25653</strain>
    </source>
</reference>
<dbReference type="Proteomes" id="UP001138768">
    <property type="component" value="Unassembled WGS sequence"/>
</dbReference>
<evidence type="ECO:0000256" key="1">
    <source>
        <dbReference type="ARBA" id="ARBA00022516"/>
    </source>
</evidence>
<keyword evidence="1 6" id="KW-0444">Lipid biosynthesis</keyword>
<dbReference type="Pfam" id="PF00132">
    <property type="entry name" value="Hexapep"/>
    <property type="match status" value="2"/>
</dbReference>
<proteinExistence type="inferred from homology"/>
<dbReference type="EC" id="2.3.1.129" evidence="6"/>
<comment type="similarity">
    <text evidence="6">Belongs to the transferase hexapeptide repeat family. LpxA subfamily.</text>
</comment>
<dbReference type="PANTHER" id="PTHR43480">
    <property type="entry name" value="ACYL-[ACYL-CARRIER-PROTEIN]--UDP-N-ACETYLGLUCOSAMINE O-ACYLTRANSFERASE"/>
    <property type="match status" value="1"/>
</dbReference>
<feature type="domain" description="UDP N-acetylglucosamine O-acyltransferase C-terminal" evidence="7">
    <location>
        <begin position="174"/>
        <end position="255"/>
    </location>
</feature>
<dbReference type="HAMAP" id="MF_00387">
    <property type="entry name" value="LpxA"/>
    <property type="match status" value="1"/>
</dbReference>
<evidence type="ECO:0000256" key="6">
    <source>
        <dbReference type="HAMAP-Rule" id="MF_00387"/>
    </source>
</evidence>
<comment type="pathway">
    <text evidence="6">Glycolipid biosynthesis; lipid IV(A) biosynthesis; lipid IV(A) from (3R)-3-hydroxytetradecanoyl-[acyl-carrier-protein] and UDP-N-acetyl-alpha-D-glucosamine: step 1/6.</text>
</comment>
<comment type="subunit">
    <text evidence="6">Homotrimer.</text>
</comment>
<dbReference type="AlphaFoldDB" id="A0A9X0WB66"/>
<evidence type="ECO:0000259" key="7">
    <source>
        <dbReference type="Pfam" id="PF13720"/>
    </source>
</evidence>
<dbReference type="NCBIfam" id="TIGR01852">
    <property type="entry name" value="lipid_A_lpxA"/>
    <property type="match status" value="1"/>
</dbReference>
<evidence type="ECO:0000256" key="3">
    <source>
        <dbReference type="ARBA" id="ARBA00022679"/>
    </source>
</evidence>
<evidence type="ECO:0000256" key="2">
    <source>
        <dbReference type="ARBA" id="ARBA00022556"/>
    </source>
</evidence>
<dbReference type="EMBL" id="NRRY01000040">
    <property type="protein sequence ID" value="MBK1620457.1"/>
    <property type="molecule type" value="Genomic_DNA"/>
</dbReference>
<dbReference type="Gene3D" id="1.20.1180.10">
    <property type="entry name" value="Udp N-acetylglucosamine O-acyltransferase, C-terminal domain"/>
    <property type="match status" value="1"/>
</dbReference>
<comment type="function">
    <text evidence="6">Involved in the biosynthesis of lipid A, a phosphorylated glycolipid that anchors the lipopolysaccharide to the outer membrane of the cell.</text>
</comment>
<evidence type="ECO:0000256" key="5">
    <source>
        <dbReference type="ARBA" id="ARBA00023315"/>
    </source>
</evidence>
<dbReference type="GO" id="GO:0016020">
    <property type="term" value="C:membrane"/>
    <property type="evidence" value="ECO:0007669"/>
    <property type="project" value="GOC"/>
</dbReference>
<dbReference type="InterPro" id="IPR001451">
    <property type="entry name" value="Hexapep"/>
</dbReference>
<dbReference type="Pfam" id="PF13720">
    <property type="entry name" value="Acetyltransf_11"/>
    <property type="match status" value="1"/>
</dbReference>
<keyword evidence="6" id="KW-0963">Cytoplasm</keyword>
<protein>
    <recommendedName>
        <fullName evidence="6">Acyl-[acyl-carrier-protein]--UDP-N-acetylglucosamine O-acyltransferase</fullName>
        <shortName evidence="6">UDP-N-acetylglucosamine acyltransferase</shortName>
        <ecNumber evidence="6">2.3.1.129</ecNumber>
    </recommendedName>
</protein>
<dbReference type="InterPro" id="IPR010137">
    <property type="entry name" value="Lipid_A_LpxA"/>
</dbReference>
<keyword evidence="6" id="KW-0677">Repeat</keyword>
<dbReference type="InterPro" id="IPR011004">
    <property type="entry name" value="Trimer_LpxA-like_sf"/>
</dbReference>
<keyword evidence="9" id="KW-1185">Reference proteome</keyword>
<name>A0A9X0WB66_9GAMM</name>
<gene>
    <name evidence="6" type="primary">lpxA</name>
    <name evidence="8" type="ORF">CKO42_18855</name>
</gene>
<organism evidence="8 9">
    <name type="scientific">Lamprobacter modestohalophilus</name>
    <dbReference type="NCBI Taxonomy" id="1064514"/>
    <lineage>
        <taxon>Bacteria</taxon>
        <taxon>Pseudomonadati</taxon>
        <taxon>Pseudomonadota</taxon>
        <taxon>Gammaproteobacteria</taxon>
        <taxon>Chromatiales</taxon>
        <taxon>Chromatiaceae</taxon>
        <taxon>Lamprobacter</taxon>
    </lineage>
</organism>
<dbReference type="CDD" id="cd03351">
    <property type="entry name" value="LbH_UDP-GlcNAc_AT"/>
    <property type="match status" value="1"/>
</dbReference>
<evidence type="ECO:0000313" key="9">
    <source>
        <dbReference type="Proteomes" id="UP001138768"/>
    </source>
</evidence>
<evidence type="ECO:0000256" key="4">
    <source>
        <dbReference type="ARBA" id="ARBA00023098"/>
    </source>
</evidence>